<dbReference type="InterPro" id="IPR033645">
    <property type="entry name" value="VirB9/CagX/TrbG_C"/>
</dbReference>
<evidence type="ECO:0000313" key="4">
    <source>
        <dbReference type="EMBL" id="CAA9891715.1"/>
    </source>
</evidence>
<reference evidence="4 5" key="1">
    <citation type="submission" date="2020-02" db="EMBL/GenBank/DDBJ databases">
        <authorList>
            <person name="Hogendoorn C."/>
        </authorList>
    </citation>
    <scope>NUCLEOTIDE SEQUENCE [LARGE SCALE GENOMIC DNA]</scope>
    <source>
        <strain evidence="4">METHB21</strain>
    </source>
</reference>
<dbReference type="InterPro" id="IPR010258">
    <property type="entry name" value="Conjugal_tfr_TrbG/VirB9/CagX"/>
</dbReference>
<dbReference type="Proteomes" id="UP000494216">
    <property type="component" value="Unassembled WGS sequence"/>
</dbReference>
<sequence length="277" mass="31405">MRAVARMTAVSLLLAWGTAGVAEIRPMPGLTDPRVREVVYDKDDVIKLIGYVGYQTHLRLAPDEQFIGVGAGDTGGLDITADGNDTWIKPKAELVRTNIDVKTNLRVYHFDYEVRKNPPKNRNSMIYSISFRYPEDEERQRDKPLAKNSLRDKLHAVAYKTNRDYWYCGSPSMKPVEAYDDGIQTHIKFSAHAEYPAIFAENEDQTEALINYHIDPDTDEVVVHRIARHFILRRGELVGCIENRRFTGGGKRMTSGTIKDDVILKTQPTENEAAGHE</sequence>
<dbReference type="EMBL" id="CADCXN010000079">
    <property type="protein sequence ID" value="CAA9891715.1"/>
    <property type="molecule type" value="Genomic_DNA"/>
</dbReference>
<feature type="signal peptide" evidence="3">
    <location>
        <begin position="1"/>
        <end position="22"/>
    </location>
</feature>
<comment type="similarity">
    <text evidence="1">Belongs to the TrbG/VirB9 family.</text>
</comment>
<evidence type="ECO:0000256" key="1">
    <source>
        <dbReference type="ARBA" id="ARBA00006135"/>
    </source>
</evidence>
<keyword evidence="5" id="KW-1185">Reference proteome</keyword>
<keyword evidence="2 3" id="KW-0732">Signal</keyword>
<dbReference type="AlphaFoldDB" id="A0A8S0YAE5"/>
<proteinExistence type="inferred from homology"/>
<feature type="chain" id="PRO_5035730210" description="Conjugal transfer protein TrbG" evidence="3">
    <location>
        <begin position="23"/>
        <end position="277"/>
    </location>
</feature>
<gene>
    <name evidence="4" type="ORF">METHB2_490021</name>
</gene>
<accession>A0A8S0YAE5</accession>
<evidence type="ECO:0000256" key="2">
    <source>
        <dbReference type="ARBA" id="ARBA00022729"/>
    </source>
</evidence>
<evidence type="ECO:0000313" key="5">
    <source>
        <dbReference type="Proteomes" id="UP000494216"/>
    </source>
</evidence>
<protein>
    <recommendedName>
        <fullName evidence="6">Conjugal transfer protein TrbG</fullName>
    </recommendedName>
</protein>
<comment type="caution">
    <text evidence="4">The sequence shown here is derived from an EMBL/GenBank/DDBJ whole genome shotgun (WGS) entry which is preliminary data.</text>
</comment>
<evidence type="ECO:0008006" key="6">
    <source>
        <dbReference type="Google" id="ProtNLM"/>
    </source>
</evidence>
<dbReference type="Pfam" id="PF03524">
    <property type="entry name" value="CagX"/>
    <property type="match status" value="1"/>
</dbReference>
<dbReference type="Gene3D" id="2.60.40.2500">
    <property type="match status" value="1"/>
</dbReference>
<dbReference type="RefSeq" id="WP_174626554.1">
    <property type="nucleotide sequence ID" value="NZ_CADCXN010000079.1"/>
</dbReference>
<dbReference type="InterPro" id="IPR038161">
    <property type="entry name" value="VirB9/CagX/TrbG_C_sf"/>
</dbReference>
<evidence type="ECO:0000256" key="3">
    <source>
        <dbReference type="SAM" id="SignalP"/>
    </source>
</evidence>
<name>A0A8S0YAE5_9GAMM</name>
<dbReference type="CDD" id="cd06911">
    <property type="entry name" value="VirB9_CagX_TrbG"/>
    <property type="match status" value="1"/>
</dbReference>
<organism evidence="4 5">
    <name type="scientific">Candidatus Methylobacter favarea</name>
    <dbReference type="NCBI Taxonomy" id="2707345"/>
    <lineage>
        <taxon>Bacteria</taxon>
        <taxon>Pseudomonadati</taxon>
        <taxon>Pseudomonadota</taxon>
        <taxon>Gammaproteobacteria</taxon>
        <taxon>Methylococcales</taxon>
        <taxon>Methylococcaceae</taxon>
        <taxon>Methylobacter</taxon>
    </lineage>
</organism>